<evidence type="ECO:0000256" key="1">
    <source>
        <dbReference type="SAM" id="SignalP"/>
    </source>
</evidence>
<reference evidence="3 4" key="1">
    <citation type="submission" date="2021-07" db="EMBL/GenBank/DDBJ databases">
        <title>Characterization of Violacein-producing bacteria and related species.</title>
        <authorList>
            <person name="Wilson H.S."/>
            <person name="De Leon M.E."/>
        </authorList>
    </citation>
    <scope>NUCLEOTIDE SEQUENCE [LARGE SCALE GENOMIC DNA]</scope>
    <source>
        <strain evidence="3 4">HSC-2F05</strain>
    </source>
</reference>
<organism evidence="3 4">
    <name type="scientific">Massilia hydrophila</name>
    <dbReference type="NCBI Taxonomy" id="3044279"/>
    <lineage>
        <taxon>Bacteria</taxon>
        <taxon>Pseudomonadati</taxon>
        <taxon>Pseudomonadota</taxon>
        <taxon>Betaproteobacteria</taxon>
        <taxon>Burkholderiales</taxon>
        <taxon>Oxalobacteraceae</taxon>
        <taxon>Telluria group</taxon>
        <taxon>Massilia</taxon>
    </lineage>
</organism>
<dbReference type="EMBL" id="JAHYBX010000006">
    <property type="protein sequence ID" value="MCA1857237.1"/>
    <property type="molecule type" value="Genomic_DNA"/>
</dbReference>
<keyword evidence="4" id="KW-1185">Reference proteome</keyword>
<sequence length="206" mass="21600">MELISWHKMCFKDIVKLIRKLSMNTIKQLFAALSCSLALAMPAQAGQITAETTVNKALSAGGLASTLIDFDINAMLAASNGLLENIFFAELKLFVTDPNKGQETFTISFPGFGQSYTPNGNNHANNGGTTEETVALGANALAKLIADGLISAQVQATSGDFSIAKATLRVDFNDTAPPATDVPEPASLALLGLGLLGAGAVRRRRS</sequence>
<comment type="caution">
    <text evidence="3">The sequence shown here is derived from an EMBL/GenBank/DDBJ whole genome shotgun (WGS) entry which is preliminary data.</text>
</comment>
<dbReference type="InterPro" id="IPR013424">
    <property type="entry name" value="Ice-binding_C"/>
</dbReference>
<feature type="chain" id="PRO_5045168570" evidence="1">
    <location>
        <begin position="46"/>
        <end position="206"/>
    </location>
</feature>
<gene>
    <name evidence="3" type="ORF">LE190_15080</name>
</gene>
<dbReference type="RefSeq" id="WP_225239468.1">
    <property type="nucleotide sequence ID" value="NZ_JAHYBX010000006.1"/>
</dbReference>
<evidence type="ECO:0000313" key="3">
    <source>
        <dbReference type="EMBL" id="MCA1857237.1"/>
    </source>
</evidence>
<dbReference type="Pfam" id="PF07589">
    <property type="entry name" value="PEP-CTERM"/>
    <property type="match status" value="1"/>
</dbReference>
<protein>
    <submittedName>
        <fullName evidence="3">PEP-CTERM sorting domain-containing protein</fullName>
    </submittedName>
</protein>
<evidence type="ECO:0000313" key="4">
    <source>
        <dbReference type="Proteomes" id="UP001198602"/>
    </source>
</evidence>
<evidence type="ECO:0000259" key="2">
    <source>
        <dbReference type="Pfam" id="PF07589"/>
    </source>
</evidence>
<dbReference type="Proteomes" id="UP001198602">
    <property type="component" value="Unassembled WGS sequence"/>
</dbReference>
<name>A0ABS7YC27_9BURK</name>
<accession>A0ABS7YC27</accession>
<dbReference type="NCBIfam" id="TIGR02595">
    <property type="entry name" value="PEP_CTERM"/>
    <property type="match status" value="1"/>
</dbReference>
<feature type="signal peptide" evidence="1">
    <location>
        <begin position="1"/>
        <end position="45"/>
    </location>
</feature>
<proteinExistence type="predicted"/>
<keyword evidence="1" id="KW-0732">Signal</keyword>
<feature type="domain" description="Ice-binding protein C-terminal" evidence="2">
    <location>
        <begin position="181"/>
        <end position="204"/>
    </location>
</feature>